<feature type="region of interest" description="Disordered" evidence="1">
    <location>
        <begin position="61"/>
        <end position="127"/>
    </location>
</feature>
<dbReference type="EMBL" id="JAUSVS010000001">
    <property type="protein sequence ID" value="MDQ0462522.1"/>
    <property type="molecule type" value="Genomic_DNA"/>
</dbReference>
<evidence type="ECO:0000256" key="1">
    <source>
        <dbReference type="SAM" id="MobiDB-lite"/>
    </source>
</evidence>
<comment type="caution">
    <text evidence="3">The sequence shown here is derived from an EMBL/GenBank/DDBJ whole genome shotgun (WGS) entry which is preliminary data.</text>
</comment>
<evidence type="ECO:0000313" key="4">
    <source>
        <dbReference type="Proteomes" id="UP001228905"/>
    </source>
</evidence>
<proteinExistence type="predicted"/>
<dbReference type="PROSITE" id="PS51257">
    <property type="entry name" value="PROKAR_LIPOPROTEIN"/>
    <property type="match status" value="1"/>
</dbReference>
<feature type="compositionally biased region" description="Low complexity" evidence="1">
    <location>
        <begin position="108"/>
        <end position="126"/>
    </location>
</feature>
<sequence>MKRKCLTVSSLALLAGMTAACGTSSMVRSSQGALTPGKGERFYVSYPLAITQLKVTLGPAAEAEAPAPEAETPPAADAAGTAGAATPAAAGDAAAAPAVTPPAKKPAAKTAKTATPATTPAAGPPASDNCQALKKAYSTKADEQTAGLLAYQADLAKLYALALGPPGTLDSLKEQTAARTLDKSLDAQVKLADLRAAQGAALVQAYRDANCVKPFVLSFATKAVPSPDNVVALYVKDDGYSSDKIDIKFDDQGLPTMVSSSAADQSGEALTQAFKTVGAVAGLANPSLGGVAVGGAASVVGADLNPPHRVANKLVAEPEIAFSIALKARADAYLATKLRTLPALEPRAPAQPYVININSPDLLNAGASAWVEMFPGQGYWLQVSCATPPAAGGGGSGATGFLVSRPRGCTAWVRRVDPTAPAAAAPAGPPVGSDARVAFLALDPRDPQALPLMRTRQVTRVQKYELKDGQVQSVAYDKPSDAAAGWTLVPKLVPAAISGISESIRGQKGLVDDRKELLASQKAQITSQQELLKAQQDLIQARKDAKKPPAKEEPAPAPAS</sequence>
<feature type="region of interest" description="Disordered" evidence="1">
    <location>
        <begin position="536"/>
        <end position="560"/>
    </location>
</feature>
<evidence type="ECO:0000313" key="3">
    <source>
        <dbReference type="EMBL" id="MDQ0462522.1"/>
    </source>
</evidence>
<accession>A0ABU0IKH8</accession>
<name>A0ABU0IKH8_9CAUL</name>
<feature type="signal peptide" evidence="2">
    <location>
        <begin position="1"/>
        <end position="20"/>
    </location>
</feature>
<feature type="compositionally biased region" description="Basic and acidic residues" evidence="1">
    <location>
        <begin position="540"/>
        <end position="554"/>
    </location>
</feature>
<reference evidence="3 4" key="1">
    <citation type="submission" date="2023-07" db="EMBL/GenBank/DDBJ databases">
        <title>Genomic Encyclopedia of Type Strains, Phase IV (KMG-IV): sequencing the most valuable type-strain genomes for metagenomic binning, comparative biology and taxonomic classification.</title>
        <authorList>
            <person name="Goeker M."/>
        </authorList>
    </citation>
    <scope>NUCLEOTIDE SEQUENCE [LARGE SCALE GENOMIC DNA]</scope>
    <source>
        <strain evidence="3 4">DSM 18695</strain>
    </source>
</reference>
<evidence type="ECO:0000256" key="2">
    <source>
        <dbReference type="SAM" id="SignalP"/>
    </source>
</evidence>
<feature type="chain" id="PRO_5046038738" description="DUF4852 domain-containing protein" evidence="2">
    <location>
        <begin position="21"/>
        <end position="560"/>
    </location>
</feature>
<dbReference type="RefSeq" id="WP_307344920.1">
    <property type="nucleotide sequence ID" value="NZ_JAUSVS010000001.1"/>
</dbReference>
<keyword evidence="2" id="KW-0732">Signal</keyword>
<dbReference type="Proteomes" id="UP001228905">
    <property type="component" value="Unassembled WGS sequence"/>
</dbReference>
<evidence type="ECO:0008006" key="5">
    <source>
        <dbReference type="Google" id="ProtNLM"/>
    </source>
</evidence>
<feature type="compositionally biased region" description="Low complexity" evidence="1">
    <location>
        <begin position="61"/>
        <end position="98"/>
    </location>
</feature>
<keyword evidence="4" id="KW-1185">Reference proteome</keyword>
<protein>
    <recommendedName>
        <fullName evidence="5">DUF4852 domain-containing protein</fullName>
    </recommendedName>
</protein>
<gene>
    <name evidence="3" type="ORF">QO010_000270</name>
</gene>
<organism evidence="3 4">
    <name type="scientific">Caulobacter ginsengisoli</name>
    <dbReference type="NCBI Taxonomy" id="400775"/>
    <lineage>
        <taxon>Bacteria</taxon>
        <taxon>Pseudomonadati</taxon>
        <taxon>Pseudomonadota</taxon>
        <taxon>Alphaproteobacteria</taxon>
        <taxon>Caulobacterales</taxon>
        <taxon>Caulobacteraceae</taxon>
        <taxon>Caulobacter</taxon>
    </lineage>
</organism>